<evidence type="ECO:0000313" key="1">
    <source>
        <dbReference type="EMBL" id="MBK1896275.1"/>
    </source>
</evidence>
<name>A0ABS1FUZ8_9FLAO</name>
<sequence length="111" mass="13107">MIYEDDSHSVLQDKHNLSFVRNIINFHGDKSLILNSLQKIKNCTLCEIKKKIIDKYIAEYSLHLNQYIENEDLSIIPEAYKLSPAYARQSYNKVLKENEYLQRLLSIINMD</sequence>
<dbReference type="Proteomes" id="UP000628669">
    <property type="component" value="Unassembled WGS sequence"/>
</dbReference>
<dbReference type="EMBL" id="JAENHK010000010">
    <property type="protein sequence ID" value="MBK1896275.1"/>
    <property type="molecule type" value="Genomic_DNA"/>
</dbReference>
<dbReference type="RefSeq" id="WP_200245737.1">
    <property type="nucleotide sequence ID" value="NZ_JAENHK010000010.1"/>
</dbReference>
<reference evidence="2" key="1">
    <citation type="submission" date="2021-01" db="EMBL/GenBank/DDBJ databases">
        <title>Genome public.</title>
        <authorList>
            <person name="Liu C."/>
            <person name="Sun Q."/>
        </authorList>
    </citation>
    <scope>NUCLEOTIDE SEQUENCE [LARGE SCALE GENOMIC DNA]</scope>
    <source>
        <strain evidence="2">YIM B02567</strain>
    </source>
</reference>
<organism evidence="1 2">
    <name type="scientific">Chryseobacterium paridis</name>
    <dbReference type="NCBI Taxonomy" id="2800328"/>
    <lineage>
        <taxon>Bacteria</taxon>
        <taxon>Pseudomonadati</taxon>
        <taxon>Bacteroidota</taxon>
        <taxon>Flavobacteriia</taxon>
        <taxon>Flavobacteriales</taxon>
        <taxon>Weeksellaceae</taxon>
        <taxon>Chryseobacterium group</taxon>
        <taxon>Chryseobacterium</taxon>
    </lineage>
</organism>
<keyword evidence="2" id="KW-1185">Reference proteome</keyword>
<proteinExistence type="predicted"/>
<evidence type="ECO:0000313" key="2">
    <source>
        <dbReference type="Proteomes" id="UP000628669"/>
    </source>
</evidence>
<accession>A0ABS1FUZ8</accession>
<comment type="caution">
    <text evidence="1">The sequence shown here is derived from an EMBL/GenBank/DDBJ whole genome shotgun (WGS) entry which is preliminary data.</text>
</comment>
<gene>
    <name evidence="1" type="ORF">JHL15_10965</name>
</gene>
<protein>
    <submittedName>
        <fullName evidence="1">Uncharacterized protein</fullName>
    </submittedName>
</protein>